<protein>
    <submittedName>
        <fullName evidence="1">(rape) hypothetical protein</fullName>
    </submittedName>
</protein>
<dbReference type="Proteomes" id="UP001295469">
    <property type="component" value="Chromosome C05"/>
</dbReference>
<dbReference type="EMBL" id="HG994369">
    <property type="protein sequence ID" value="CAF1929670.1"/>
    <property type="molecule type" value="Genomic_DNA"/>
</dbReference>
<evidence type="ECO:0000313" key="1">
    <source>
        <dbReference type="EMBL" id="CAF1929670.1"/>
    </source>
</evidence>
<sequence>MKTKWWEKLRSHVNSSVRRADQPLFYGYQHILWSFGPISQSVEAGAEDPEGYGGRDHVIH</sequence>
<organism evidence="1">
    <name type="scientific">Brassica napus</name>
    <name type="common">Rape</name>
    <dbReference type="NCBI Taxonomy" id="3708"/>
    <lineage>
        <taxon>Eukaryota</taxon>
        <taxon>Viridiplantae</taxon>
        <taxon>Streptophyta</taxon>
        <taxon>Embryophyta</taxon>
        <taxon>Tracheophyta</taxon>
        <taxon>Spermatophyta</taxon>
        <taxon>Magnoliopsida</taxon>
        <taxon>eudicotyledons</taxon>
        <taxon>Gunneridae</taxon>
        <taxon>Pentapetalae</taxon>
        <taxon>rosids</taxon>
        <taxon>malvids</taxon>
        <taxon>Brassicales</taxon>
        <taxon>Brassicaceae</taxon>
        <taxon>Brassiceae</taxon>
        <taxon>Brassica</taxon>
    </lineage>
</organism>
<reference evidence="1" key="1">
    <citation type="submission" date="2021-01" db="EMBL/GenBank/DDBJ databases">
        <authorList>
            <consortium name="Genoscope - CEA"/>
            <person name="William W."/>
        </authorList>
    </citation>
    <scope>NUCLEOTIDE SEQUENCE</scope>
</reference>
<accession>A0A816LA60</accession>
<name>A0A816LA60_BRANA</name>
<dbReference type="AlphaFoldDB" id="A0A816LA60"/>
<proteinExistence type="predicted"/>
<gene>
    <name evidence="1" type="ORF">DARMORV10_C05P34580.1</name>
</gene>